<organism evidence="2">
    <name type="scientific">freshwater metagenome</name>
    <dbReference type="NCBI Taxonomy" id="449393"/>
    <lineage>
        <taxon>unclassified sequences</taxon>
        <taxon>metagenomes</taxon>
        <taxon>ecological metagenomes</taxon>
    </lineage>
</organism>
<evidence type="ECO:0000313" key="2">
    <source>
        <dbReference type="EMBL" id="CAB4672680.1"/>
    </source>
</evidence>
<accession>A0A6J6MEM8</accession>
<sequence length="55" mass="5835">MAAGTSSNRTKKASIRTPIARPKPIGLMVARCEKAKPPKTVTMIRAAATTTPLDK</sequence>
<dbReference type="EMBL" id="CAEZWX010000087">
    <property type="protein sequence ID" value="CAB4672680.1"/>
    <property type="molecule type" value="Genomic_DNA"/>
</dbReference>
<reference evidence="2" key="1">
    <citation type="submission" date="2020-05" db="EMBL/GenBank/DDBJ databases">
        <authorList>
            <person name="Chiriac C."/>
            <person name="Salcher M."/>
            <person name="Ghai R."/>
            <person name="Kavagutti S V."/>
        </authorList>
    </citation>
    <scope>NUCLEOTIDE SEQUENCE</scope>
</reference>
<proteinExistence type="predicted"/>
<dbReference type="AlphaFoldDB" id="A0A6J6MEM8"/>
<protein>
    <submittedName>
        <fullName evidence="2">Unannotated protein</fullName>
    </submittedName>
</protein>
<gene>
    <name evidence="2" type="ORF">UFOPK2328_00642</name>
</gene>
<feature type="region of interest" description="Disordered" evidence="1">
    <location>
        <begin position="1"/>
        <end position="22"/>
    </location>
</feature>
<name>A0A6J6MEM8_9ZZZZ</name>
<evidence type="ECO:0000256" key="1">
    <source>
        <dbReference type="SAM" id="MobiDB-lite"/>
    </source>
</evidence>